<evidence type="ECO:0000313" key="1">
    <source>
        <dbReference type="EMBL" id="EGG06805.1"/>
    </source>
</evidence>
<dbReference type="KEGG" id="mlr:MELLADRAFT_71837"/>
<name>F4RKY4_MELLP</name>
<keyword evidence="2" id="KW-1185">Reference proteome</keyword>
<gene>
    <name evidence="1" type="ORF">MELLADRAFT_71837</name>
</gene>
<dbReference type="HOGENOM" id="CLU_2469558_0_0_1"/>
<dbReference type="GeneID" id="18931942"/>
<dbReference type="InParanoid" id="F4RKY4"/>
<dbReference type="VEuPathDB" id="FungiDB:MELLADRAFT_71837"/>
<protein>
    <submittedName>
        <fullName evidence="1">Uncharacterized protein</fullName>
    </submittedName>
</protein>
<accession>F4RKY4</accession>
<sequence length="88" mass="10079">MTPTEMIIRAHLGIPIEDLAAMKRLFKLMKNVKGGRAQDSSHILHWPMLVNDPVPMSSQLKKFTRFYEFFGLKVVVSPKALKKLKLKS</sequence>
<dbReference type="EMBL" id="GL883106">
    <property type="protein sequence ID" value="EGG06805.1"/>
    <property type="molecule type" value="Genomic_DNA"/>
</dbReference>
<reference evidence="2" key="1">
    <citation type="journal article" date="2011" name="Proc. Natl. Acad. Sci. U.S.A.">
        <title>Obligate biotrophy features unraveled by the genomic analysis of rust fungi.</title>
        <authorList>
            <person name="Duplessis S."/>
            <person name="Cuomo C.A."/>
            <person name="Lin Y.-C."/>
            <person name="Aerts A."/>
            <person name="Tisserant E."/>
            <person name="Veneault-Fourrey C."/>
            <person name="Joly D.L."/>
            <person name="Hacquard S."/>
            <person name="Amselem J."/>
            <person name="Cantarel B.L."/>
            <person name="Chiu R."/>
            <person name="Coutinho P.M."/>
            <person name="Feau N."/>
            <person name="Field M."/>
            <person name="Frey P."/>
            <person name="Gelhaye E."/>
            <person name="Goldberg J."/>
            <person name="Grabherr M.G."/>
            <person name="Kodira C.D."/>
            <person name="Kohler A."/>
            <person name="Kuees U."/>
            <person name="Lindquist E.A."/>
            <person name="Lucas S.M."/>
            <person name="Mago R."/>
            <person name="Mauceli E."/>
            <person name="Morin E."/>
            <person name="Murat C."/>
            <person name="Pangilinan J.L."/>
            <person name="Park R."/>
            <person name="Pearson M."/>
            <person name="Quesneville H."/>
            <person name="Rouhier N."/>
            <person name="Sakthikumar S."/>
            <person name="Salamov A.A."/>
            <person name="Schmutz J."/>
            <person name="Selles B."/>
            <person name="Shapiro H."/>
            <person name="Tanguay P."/>
            <person name="Tuskan G.A."/>
            <person name="Henrissat B."/>
            <person name="Van de Peer Y."/>
            <person name="Rouze P."/>
            <person name="Ellis J.G."/>
            <person name="Dodds P.N."/>
            <person name="Schein J.E."/>
            <person name="Zhong S."/>
            <person name="Hamelin R.C."/>
            <person name="Grigoriev I.V."/>
            <person name="Szabo L.J."/>
            <person name="Martin F."/>
        </authorList>
    </citation>
    <scope>NUCLEOTIDE SEQUENCE [LARGE SCALE GENOMIC DNA]</scope>
    <source>
        <strain evidence="2">98AG31 / pathotype 3-4-7</strain>
    </source>
</reference>
<proteinExistence type="predicted"/>
<organism evidence="2">
    <name type="scientific">Melampsora larici-populina (strain 98AG31 / pathotype 3-4-7)</name>
    <name type="common">Poplar leaf rust fungus</name>
    <dbReference type="NCBI Taxonomy" id="747676"/>
    <lineage>
        <taxon>Eukaryota</taxon>
        <taxon>Fungi</taxon>
        <taxon>Dikarya</taxon>
        <taxon>Basidiomycota</taxon>
        <taxon>Pucciniomycotina</taxon>
        <taxon>Pucciniomycetes</taxon>
        <taxon>Pucciniales</taxon>
        <taxon>Melampsoraceae</taxon>
        <taxon>Melampsora</taxon>
    </lineage>
</organism>
<dbReference type="Proteomes" id="UP000001072">
    <property type="component" value="Unassembled WGS sequence"/>
</dbReference>
<dbReference type="AlphaFoldDB" id="F4RKY4"/>
<evidence type="ECO:0000313" key="2">
    <source>
        <dbReference type="Proteomes" id="UP000001072"/>
    </source>
</evidence>
<dbReference type="RefSeq" id="XP_007409765.1">
    <property type="nucleotide sequence ID" value="XM_007409703.1"/>
</dbReference>